<name>A0A5C8PBH2_9HYPH</name>
<dbReference type="PROSITE" id="PS50928">
    <property type="entry name" value="ABC_TM1"/>
    <property type="match status" value="1"/>
</dbReference>
<dbReference type="Gene3D" id="1.10.3720.10">
    <property type="entry name" value="MetI-like"/>
    <property type="match status" value="1"/>
</dbReference>
<keyword evidence="11" id="KW-1185">Reference proteome</keyword>
<feature type="transmembrane region" description="Helical" evidence="8">
    <location>
        <begin position="81"/>
        <end position="104"/>
    </location>
</feature>
<dbReference type="SUPFAM" id="SSF161098">
    <property type="entry name" value="MetI-like"/>
    <property type="match status" value="1"/>
</dbReference>
<evidence type="ECO:0000256" key="7">
    <source>
        <dbReference type="ARBA" id="ARBA00023136"/>
    </source>
</evidence>
<feature type="transmembrane region" description="Helical" evidence="8">
    <location>
        <begin position="17"/>
        <end position="39"/>
    </location>
</feature>
<dbReference type="Proteomes" id="UP000321638">
    <property type="component" value="Unassembled WGS sequence"/>
</dbReference>
<evidence type="ECO:0000256" key="2">
    <source>
        <dbReference type="ARBA" id="ARBA00009306"/>
    </source>
</evidence>
<evidence type="ECO:0000256" key="8">
    <source>
        <dbReference type="RuleBase" id="RU363032"/>
    </source>
</evidence>
<evidence type="ECO:0000313" key="10">
    <source>
        <dbReference type="EMBL" id="TXL70911.1"/>
    </source>
</evidence>
<feature type="transmembrane region" description="Helical" evidence="8">
    <location>
        <begin position="275"/>
        <end position="296"/>
    </location>
</feature>
<evidence type="ECO:0000256" key="4">
    <source>
        <dbReference type="ARBA" id="ARBA00022475"/>
    </source>
</evidence>
<evidence type="ECO:0000313" key="11">
    <source>
        <dbReference type="Proteomes" id="UP000321638"/>
    </source>
</evidence>
<dbReference type="InterPro" id="IPR050809">
    <property type="entry name" value="UgpAE/MalFG_permease"/>
</dbReference>
<feature type="domain" description="ABC transmembrane type-1" evidence="9">
    <location>
        <begin position="77"/>
        <end position="293"/>
    </location>
</feature>
<dbReference type="AlphaFoldDB" id="A0A5C8PBH2"/>
<keyword evidence="4" id="KW-1003">Cell membrane</keyword>
<dbReference type="InterPro" id="IPR000515">
    <property type="entry name" value="MetI-like"/>
</dbReference>
<feature type="transmembrane region" description="Helical" evidence="8">
    <location>
        <begin position="116"/>
        <end position="139"/>
    </location>
</feature>
<accession>A0A5C8PBH2</accession>
<keyword evidence="3 8" id="KW-0813">Transport</keyword>
<sequence>MSSRAASIARPDRSGRYLLGALLALPFIYVAVFYAYPIYKVVALSLRDYQIAYGIDDWVGLDNYATLLSDAETWLTIARTLLYTAICVSVSFGLGLGMALLTVALADAFAERYGRIFRHIVIAPMIFVPAAAGVMWAFAYTEHYGWVNHILLALGLPAYPWLVSDAAFFLVMVTDIWGWTPFIYLILLAALQSLPQEPIEAARVDGANAWQVFRYVTLPLLKPVIVIALTIKTLDTYRAFDYLWIMTKGGPGTSSTTLNLATYKTAFQSLTFGNASALAVITMIFPLAVMILLLVLRRRQTP</sequence>
<keyword evidence="5 8" id="KW-0812">Transmembrane</keyword>
<dbReference type="GO" id="GO:0055085">
    <property type="term" value="P:transmembrane transport"/>
    <property type="evidence" value="ECO:0007669"/>
    <property type="project" value="InterPro"/>
</dbReference>
<dbReference type="CDD" id="cd06261">
    <property type="entry name" value="TM_PBP2"/>
    <property type="match status" value="1"/>
</dbReference>
<comment type="similarity">
    <text evidence="2 8">Belongs to the binding-protein-dependent transport system permease family.</text>
</comment>
<evidence type="ECO:0000256" key="6">
    <source>
        <dbReference type="ARBA" id="ARBA00022989"/>
    </source>
</evidence>
<protein>
    <submittedName>
        <fullName evidence="10">Sugar ABC transporter permease</fullName>
    </submittedName>
</protein>
<feature type="transmembrane region" description="Helical" evidence="8">
    <location>
        <begin position="212"/>
        <end position="231"/>
    </location>
</feature>
<evidence type="ECO:0000256" key="1">
    <source>
        <dbReference type="ARBA" id="ARBA00004651"/>
    </source>
</evidence>
<comment type="caution">
    <text evidence="10">The sequence shown here is derived from an EMBL/GenBank/DDBJ whole genome shotgun (WGS) entry which is preliminary data.</text>
</comment>
<dbReference type="PANTHER" id="PTHR43227:SF8">
    <property type="entry name" value="DIACETYLCHITOBIOSE UPTAKE SYSTEM PERMEASE PROTEIN DASB"/>
    <property type="match status" value="1"/>
</dbReference>
<proteinExistence type="inferred from homology"/>
<keyword evidence="6 8" id="KW-1133">Transmembrane helix</keyword>
<evidence type="ECO:0000256" key="3">
    <source>
        <dbReference type="ARBA" id="ARBA00022448"/>
    </source>
</evidence>
<dbReference type="GO" id="GO:0005886">
    <property type="term" value="C:plasma membrane"/>
    <property type="evidence" value="ECO:0007669"/>
    <property type="project" value="UniProtKB-SubCell"/>
</dbReference>
<comment type="subcellular location">
    <subcellularLocation>
        <location evidence="1 8">Cell membrane</location>
        <topology evidence="1 8">Multi-pass membrane protein</topology>
    </subcellularLocation>
</comment>
<dbReference type="OrthoDB" id="9801818at2"/>
<dbReference type="EMBL" id="VDUZ01000051">
    <property type="protein sequence ID" value="TXL70911.1"/>
    <property type="molecule type" value="Genomic_DNA"/>
</dbReference>
<dbReference type="Pfam" id="PF00528">
    <property type="entry name" value="BPD_transp_1"/>
    <property type="match status" value="1"/>
</dbReference>
<keyword evidence="7 8" id="KW-0472">Membrane</keyword>
<organism evidence="10 11">
    <name type="scientific">Vineibacter terrae</name>
    <dbReference type="NCBI Taxonomy" id="2586908"/>
    <lineage>
        <taxon>Bacteria</taxon>
        <taxon>Pseudomonadati</taxon>
        <taxon>Pseudomonadota</taxon>
        <taxon>Alphaproteobacteria</taxon>
        <taxon>Hyphomicrobiales</taxon>
        <taxon>Vineibacter</taxon>
    </lineage>
</organism>
<dbReference type="InterPro" id="IPR035906">
    <property type="entry name" value="MetI-like_sf"/>
</dbReference>
<reference evidence="10 11" key="1">
    <citation type="submission" date="2019-06" db="EMBL/GenBank/DDBJ databases">
        <title>New taxonomy in bacterial strain CC-CFT640, isolated from vineyard.</title>
        <authorList>
            <person name="Lin S.-Y."/>
            <person name="Tsai C.-F."/>
            <person name="Young C.-C."/>
        </authorList>
    </citation>
    <scope>NUCLEOTIDE SEQUENCE [LARGE SCALE GENOMIC DNA]</scope>
    <source>
        <strain evidence="10 11">CC-CFT640</strain>
    </source>
</reference>
<dbReference type="RefSeq" id="WP_147851136.1">
    <property type="nucleotide sequence ID" value="NZ_VDUZ01000051.1"/>
</dbReference>
<gene>
    <name evidence="10" type="ORF">FHP25_32300</name>
</gene>
<evidence type="ECO:0000256" key="5">
    <source>
        <dbReference type="ARBA" id="ARBA00022692"/>
    </source>
</evidence>
<feature type="transmembrane region" description="Helical" evidence="8">
    <location>
        <begin position="166"/>
        <end position="191"/>
    </location>
</feature>
<evidence type="ECO:0000259" key="9">
    <source>
        <dbReference type="PROSITE" id="PS50928"/>
    </source>
</evidence>
<dbReference type="PANTHER" id="PTHR43227">
    <property type="entry name" value="BLL4140 PROTEIN"/>
    <property type="match status" value="1"/>
</dbReference>